<feature type="transmembrane region" description="Helical" evidence="1">
    <location>
        <begin position="61"/>
        <end position="80"/>
    </location>
</feature>
<evidence type="ECO:0000313" key="2">
    <source>
        <dbReference type="EMBL" id="AYV80078.1"/>
    </source>
</evidence>
<evidence type="ECO:0000256" key="1">
    <source>
        <dbReference type="SAM" id="Phobius"/>
    </source>
</evidence>
<dbReference type="EMBL" id="MK072206">
    <property type="protein sequence ID" value="AYV80078.1"/>
    <property type="molecule type" value="Genomic_DNA"/>
</dbReference>
<feature type="transmembrane region" description="Helical" evidence="1">
    <location>
        <begin position="130"/>
        <end position="148"/>
    </location>
</feature>
<sequence>MTLRYLTNGLNITTKIEKVHVYHKIIYEMTDTEYTALIFTNPQQPSERQQRLQIFCHNTKIILGLTYITIQLSTAILNYINNNIHYNPLIITIPEWLLITGILNLTKLILLMLILYTAHNNTLYKHSNTFINVIKFVWLISGLIINMSSSEIMAYNFIGYIFIISWMIEYLYFLIKIFHLCTYLINKHIEYRQLRN</sequence>
<proteinExistence type="predicted"/>
<organism evidence="2">
    <name type="scientific">Gaeavirus sp</name>
    <dbReference type="NCBI Taxonomy" id="2487767"/>
    <lineage>
        <taxon>Viruses</taxon>
        <taxon>Varidnaviria</taxon>
        <taxon>Bamfordvirae</taxon>
        <taxon>Nucleocytoviricota</taxon>
        <taxon>Megaviricetes</taxon>
        <taxon>Imitervirales</taxon>
        <taxon>Mimiviridae</taxon>
        <taxon>Klosneuvirinae</taxon>
    </lineage>
</organism>
<reference evidence="2" key="1">
    <citation type="submission" date="2018-10" db="EMBL/GenBank/DDBJ databases">
        <title>Hidden diversity of soil giant viruses.</title>
        <authorList>
            <person name="Schulz F."/>
            <person name="Alteio L."/>
            <person name="Goudeau D."/>
            <person name="Ryan E.M."/>
            <person name="Malmstrom R.R."/>
            <person name="Blanchard J."/>
            <person name="Woyke T."/>
        </authorList>
    </citation>
    <scope>NUCLEOTIDE SEQUENCE</scope>
    <source>
        <strain evidence="2">GAV1</strain>
    </source>
</reference>
<gene>
    <name evidence="2" type="ORF">Gaeavirus8_9</name>
</gene>
<accession>A0A3G4ZYU2</accession>
<protein>
    <submittedName>
        <fullName evidence="2">Uncharacterized protein</fullName>
    </submittedName>
</protein>
<keyword evidence="1" id="KW-0812">Transmembrane</keyword>
<keyword evidence="1" id="KW-1133">Transmembrane helix</keyword>
<feature type="transmembrane region" description="Helical" evidence="1">
    <location>
        <begin position="96"/>
        <end position="118"/>
    </location>
</feature>
<name>A0A3G4ZYU2_9VIRU</name>
<feature type="transmembrane region" description="Helical" evidence="1">
    <location>
        <begin position="160"/>
        <end position="185"/>
    </location>
</feature>
<keyword evidence="1" id="KW-0472">Membrane</keyword>